<comment type="similarity">
    <text evidence="1">Belongs to the peptidase M20A family.</text>
</comment>
<evidence type="ECO:0000256" key="6">
    <source>
        <dbReference type="ARBA" id="ARBA00022801"/>
    </source>
</evidence>
<dbReference type="GO" id="GO:0046872">
    <property type="term" value="F:metal ion binding"/>
    <property type="evidence" value="ECO:0007669"/>
    <property type="project" value="UniProtKB-KW"/>
</dbReference>
<dbReference type="AlphaFoldDB" id="A0A2H3JDK2"/>
<dbReference type="SMART" id="SM00320">
    <property type="entry name" value="WD40"/>
    <property type="match status" value="7"/>
</dbReference>
<dbReference type="Gene3D" id="2.130.10.10">
    <property type="entry name" value="YVTN repeat-like/Quinoprotein amine dehydrogenase"/>
    <property type="match status" value="2"/>
</dbReference>
<keyword evidence="5" id="KW-0677">Repeat</keyword>
<evidence type="ECO:0000256" key="2">
    <source>
        <dbReference type="ARBA" id="ARBA00022574"/>
    </source>
</evidence>
<feature type="repeat" description="WD" evidence="7">
    <location>
        <begin position="344"/>
        <end position="369"/>
    </location>
</feature>
<feature type="repeat" description="WD" evidence="7">
    <location>
        <begin position="303"/>
        <end position="325"/>
    </location>
</feature>
<dbReference type="GO" id="GO:0006751">
    <property type="term" value="P:glutathione catabolic process"/>
    <property type="evidence" value="ECO:0007669"/>
    <property type="project" value="InterPro"/>
</dbReference>
<feature type="repeat" description="WD" evidence="7">
    <location>
        <begin position="450"/>
        <end position="472"/>
    </location>
</feature>
<dbReference type="Pfam" id="PF07687">
    <property type="entry name" value="M20_dimer"/>
    <property type="match status" value="1"/>
</dbReference>
<dbReference type="Gene3D" id="3.40.630.10">
    <property type="entry name" value="Zn peptidases"/>
    <property type="match status" value="1"/>
</dbReference>
<evidence type="ECO:0000313" key="10">
    <source>
        <dbReference type="EMBL" id="PCH40332.1"/>
    </source>
</evidence>
<sequence length="937" mass="102133">MCLLAAQHPADLVSDAVGIASLSRPFDTAERPPRLYHTLRQEHNSVLSVAADTNHIYSGSQGEAILVWDKRTLKLKTTLRGHTGSILALEYAPDKEWLFSASGDSTVCVWSTRTLALLYVLNPHGESDAGDLFSLVWCPTLQTLYFGCQDTSLQWYTFPPQCATTAAMLLTDSPSSSGSSTPARRVHKFFDSYPQYTRRPADLNARNPTCSSSMCLTSLPPTPPLSSSSLPSSSSSPSCLTQALRQDSSQRPQAVLHVPPNNVIYSAHYGYIYCMALVPSTREGSDDPLFGTAEGGERRGLQLVTGSGDETVKLWQLAPGNPIPILAHTFECCMGAVLTLAVRGETVYAGCQDGHVKVWDLETRTFVRSLIVVENVDILSLSMLHSDLYACSADGEVQRWSATFDLTASWKAHEGIVLSSIVTALPSLPNPDADDNTRDGHDTGEVRFALITGANDDNIKLWEVEPPKSRESGSLSVITGADMNLGEFGSETMVYALSKFVSIPSVSNSPAHREDCRQAAIWLRKCFTQLGAESSMLPTGEGTNPLVLATFHGTQTKQRRQRILFYGHYDVIAASGRGWSSDPFTLTGRNGYLYGRGATDNKGPIMAIACAAAELLSRRALDVDLVLLIEGEEEAGSGGFVEAVKKNKDAIGPIDAILVSNSTWIAEDRPCITYGLRGVVHCNVTISSEGPDKHSGVDGGAAVEPMLDMLRLLGTLIDGQDHVSIPGFYDSVRPLTPDERRMYTVLSGITQTSAESLLSRWREPSLTIHNVEVSGPRNSTVIPATVKAHVSVRVVPDQDLETIASSLREHLQSSFNRMRSPNKLVVSIDQTADWWLGDLNDPWFHALEKAVRDEWEVEPLRIREGGSIPSVPYLEKEFSCHALHLPLGQSTDQAHLPNERISLSNLRRGKLVFERFLLNVAKSTTSSGESEQPASPT</sequence>
<dbReference type="InterPro" id="IPR001680">
    <property type="entry name" value="WD40_rpt"/>
</dbReference>
<dbReference type="Pfam" id="PF01546">
    <property type="entry name" value="Peptidase_M20"/>
    <property type="match status" value="1"/>
</dbReference>
<evidence type="ECO:0000313" key="11">
    <source>
        <dbReference type="Proteomes" id="UP000218811"/>
    </source>
</evidence>
<dbReference type="InterPro" id="IPR011650">
    <property type="entry name" value="Peptidase_M20_dimer"/>
</dbReference>
<dbReference type="InterPro" id="IPR017149">
    <property type="entry name" value="GSH_degradosome_Dug2"/>
</dbReference>
<dbReference type="InterPro" id="IPR020472">
    <property type="entry name" value="WD40_PAC1"/>
</dbReference>
<evidence type="ECO:0000256" key="8">
    <source>
        <dbReference type="SAM" id="MobiDB-lite"/>
    </source>
</evidence>
<dbReference type="InterPro" id="IPR051458">
    <property type="entry name" value="Cyt/Met_Dipeptidase"/>
</dbReference>
<dbReference type="PANTHER" id="PTHR43270:SF8">
    <property type="entry name" value="DI- AND TRIPEPTIDASE DUG2-RELATED"/>
    <property type="match status" value="1"/>
</dbReference>
<keyword evidence="3" id="KW-0645">Protease</keyword>
<dbReference type="OMA" id="HATVCVD"/>
<keyword evidence="4" id="KW-0479">Metal-binding</keyword>
<accession>A0A2H3JDK2</accession>
<dbReference type="SUPFAM" id="SSF50978">
    <property type="entry name" value="WD40 repeat-like"/>
    <property type="match status" value="1"/>
</dbReference>
<evidence type="ECO:0000259" key="9">
    <source>
        <dbReference type="Pfam" id="PF07687"/>
    </source>
</evidence>
<keyword evidence="2 7" id="KW-0853">WD repeat</keyword>
<feature type="region of interest" description="Disordered" evidence="8">
    <location>
        <begin position="221"/>
        <end position="244"/>
    </location>
</feature>
<dbReference type="PROSITE" id="PS50294">
    <property type="entry name" value="WD_REPEATS_REGION"/>
    <property type="match status" value="1"/>
</dbReference>
<dbReference type="InterPro" id="IPR015943">
    <property type="entry name" value="WD40/YVTN_repeat-like_dom_sf"/>
</dbReference>
<dbReference type="OrthoDB" id="7832001at2759"/>
<organism evidence="10 11">
    <name type="scientific">Wolfiporia cocos (strain MD-104)</name>
    <name type="common">Brown rot fungus</name>
    <dbReference type="NCBI Taxonomy" id="742152"/>
    <lineage>
        <taxon>Eukaryota</taxon>
        <taxon>Fungi</taxon>
        <taxon>Dikarya</taxon>
        <taxon>Basidiomycota</taxon>
        <taxon>Agaricomycotina</taxon>
        <taxon>Agaricomycetes</taxon>
        <taxon>Polyporales</taxon>
        <taxon>Phaeolaceae</taxon>
        <taxon>Wolfiporia</taxon>
    </lineage>
</organism>
<dbReference type="Proteomes" id="UP000218811">
    <property type="component" value="Unassembled WGS sequence"/>
</dbReference>
<dbReference type="GO" id="GO:0006508">
    <property type="term" value="P:proteolysis"/>
    <property type="evidence" value="ECO:0007669"/>
    <property type="project" value="UniProtKB-KW"/>
</dbReference>
<feature type="domain" description="Peptidase M20 dimerisation" evidence="9">
    <location>
        <begin position="674"/>
        <end position="813"/>
    </location>
</feature>
<evidence type="ECO:0000256" key="5">
    <source>
        <dbReference type="ARBA" id="ARBA00022737"/>
    </source>
</evidence>
<keyword evidence="6" id="KW-0378">Hydrolase</keyword>
<evidence type="ECO:0000256" key="4">
    <source>
        <dbReference type="ARBA" id="ARBA00022723"/>
    </source>
</evidence>
<reference evidence="10 11" key="1">
    <citation type="journal article" date="2012" name="Science">
        <title>The Paleozoic origin of enzymatic lignin decomposition reconstructed from 31 fungal genomes.</title>
        <authorList>
            <person name="Floudas D."/>
            <person name="Binder M."/>
            <person name="Riley R."/>
            <person name="Barry K."/>
            <person name="Blanchette R.A."/>
            <person name="Henrissat B."/>
            <person name="Martinez A.T."/>
            <person name="Otillar R."/>
            <person name="Spatafora J.W."/>
            <person name="Yadav J.S."/>
            <person name="Aerts A."/>
            <person name="Benoit I."/>
            <person name="Boyd A."/>
            <person name="Carlson A."/>
            <person name="Copeland A."/>
            <person name="Coutinho P.M."/>
            <person name="de Vries R.P."/>
            <person name="Ferreira P."/>
            <person name="Findley K."/>
            <person name="Foster B."/>
            <person name="Gaskell J."/>
            <person name="Glotzer D."/>
            <person name="Gorecki P."/>
            <person name="Heitman J."/>
            <person name="Hesse C."/>
            <person name="Hori C."/>
            <person name="Igarashi K."/>
            <person name="Jurgens J.A."/>
            <person name="Kallen N."/>
            <person name="Kersten P."/>
            <person name="Kohler A."/>
            <person name="Kuees U."/>
            <person name="Kumar T.K.A."/>
            <person name="Kuo A."/>
            <person name="LaButti K."/>
            <person name="Larrondo L.F."/>
            <person name="Lindquist E."/>
            <person name="Ling A."/>
            <person name="Lombard V."/>
            <person name="Lucas S."/>
            <person name="Lundell T."/>
            <person name="Martin R."/>
            <person name="McLaughlin D.J."/>
            <person name="Morgenstern I."/>
            <person name="Morin E."/>
            <person name="Murat C."/>
            <person name="Nagy L.G."/>
            <person name="Nolan M."/>
            <person name="Ohm R.A."/>
            <person name="Patyshakuliyeva A."/>
            <person name="Rokas A."/>
            <person name="Ruiz-Duenas F.J."/>
            <person name="Sabat G."/>
            <person name="Salamov A."/>
            <person name="Samejima M."/>
            <person name="Schmutz J."/>
            <person name="Slot J.C."/>
            <person name="St John F."/>
            <person name="Stenlid J."/>
            <person name="Sun H."/>
            <person name="Sun S."/>
            <person name="Syed K."/>
            <person name="Tsang A."/>
            <person name="Wiebenga A."/>
            <person name="Young D."/>
            <person name="Pisabarro A."/>
            <person name="Eastwood D.C."/>
            <person name="Martin F."/>
            <person name="Cullen D."/>
            <person name="Grigoriev I.V."/>
            <person name="Hibbett D.S."/>
        </authorList>
    </citation>
    <scope>NUCLEOTIDE SEQUENCE [LARGE SCALE GENOMIC DNA]</scope>
    <source>
        <strain evidence="10 11">MD-104</strain>
    </source>
</reference>
<dbReference type="PIRSF" id="PIRSF037237">
    <property type="entry name" value="Peptidase_WD_repeats_DUG2"/>
    <property type="match status" value="1"/>
</dbReference>
<feature type="repeat" description="WD" evidence="7">
    <location>
        <begin position="79"/>
        <end position="120"/>
    </location>
</feature>
<dbReference type="GO" id="GO:0008233">
    <property type="term" value="F:peptidase activity"/>
    <property type="evidence" value="ECO:0007669"/>
    <property type="project" value="UniProtKB-KW"/>
</dbReference>
<feature type="compositionally biased region" description="Low complexity" evidence="8">
    <location>
        <begin position="221"/>
        <end position="241"/>
    </location>
</feature>
<dbReference type="STRING" id="742152.A0A2H3JDK2"/>
<dbReference type="InterPro" id="IPR002933">
    <property type="entry name" value="Peptidase_M20"/>
</dbReference>
<dbReference type="Pfam" id="PF00400">
    <property type="entry name" value="WD40"/>
    <property type="match status" value="2"/>
</dbReference>
<gene>
    <name evidence="10" type="ORF">WOLCODRAFT_23993</name>
</gene>
<protein>
    <submittedName>
        <fullName evidence="10">Glutathione degradosome</fullName>
    </submittedName>
</protein>
<dbReference type="InterPro" id="IPR036322">
    <property type="entry name" value="WD40_repeat_dom_sf"/>
</dbReference>
<keyword evidence="11" id="KW-1185">Reference proteome</keyword>
<name>A0A2H3JDK2_WOLCO</name>
<evidence type="ECO:0000256" key="1">
    <source>
        <dbReference type="ARBA" id="ARBA00006247"/>
    </source>
</evidence>
<dbReference type="EMBL" id="KB468053">
    <property type="protein sequence ID" value="PCH40332.1"/>
    <property type="molecule type" value="Genomic_DNA"/>
</dbReference>
<dbReference type="PROSITE" id="PS50082">
    <property type="entry name" value="WD_REPEATS_2"/>
    <property type="match status" value="4"/>
</dbReference>
<evidence type="ECO:0000256" key="7">
    <source>
        <dbReference type="PROSITE-ProRule" id="PRU00221"/>
    </source>
</evidence>
<dbReference type="Gene3D" id="3.30.70.360">
    <property type="match status" value="1"/>
</dbReference>
<dbReference type="PANTHER" id="PTHR43270">
    <property type="entry name" value="BETA-ALA-HIS DIPEPTIDASE"/>
    <property type="match status" value="1"/>
</dbReference>
<proteinExistence type="inferred from homology"/>
<dbReference type="PRINTS" id="PR00320">
    <property type="entry name" value="GPROTEINBRPT"/>
</dbReference>
<dbReference type="SUPFAM" id="SSF53187">
    <property type="entry name" value="Zn-dependent exopeptidases"/>
    <property type="match status" value="1"/>
</dbReference>
<evidence type="ECO:0000256" key="3">
    <source>
        <dbReference type="ARBA" id="ARBA00022670"/>
    </source>
</evidence>